<dbReference type="RefSeq" id="WP_345585438.1">
    <property type="nucleotide sequence ID" value="NZ_BAABJG010000003.1"/>
</dbReference>
<evidence type="ECO:0000256" key="7">
    <source>
        <dbReference type="SAM" id="SignalP"/>
    </source>
</evidence>
<keyword evidence="4 9" id="KW-0378">Hydrolase</keyword>
<dbReference type="EMBL" id="JBHTLU010000019">
    <property type="protein sequence ID" value="MFD1221470.1"/>
    <property type="molecule type" value="Genomic_DNA"/>
</dbReference>
<accession>A0ABW3UPD9</accession>
<feature type="signal peptide" evidence="7">
    <location>
        <begin position="1"/>
        <end position="27"/>
    </location>
</feature>
<feature type="chain" id="PRO_5045654585" description="beta-N-acetylhexosaminidase" evidence="7">
    <location>
        <begin position="28"/>
        <end position="414"/>
    </location>
</feature>
<dbReference type="InterPro" id="IPR017853">
    <property type="entry name" value="GH"/>
</dbReference>
<reference evidence="10" key="1">
    <citation type="journal article" date="2019" name="Int. J. Syst. Evol. Microbiol.">
        <title>The Global Catalogue of Microorganisms (GCM) 10K type strain sequencing project: providing services to taxonomists for standard genome sequencing and annotation.</title>
        <authorList>
            <consortium name="The Broad Institute Genomics Platform"/>
            <consortium name="The Broad Institute Genome Sequencing Center for Infectious Disease"/>
            <person name="Wu L."/>
            <person name="Ma J."/>
        </authorList>
    </citation>
    <scope>NUCLEOTIDE SEQUENCE [LARGE SCALE GENOMIC DNA]</scope>
    <source>
        <strain evidence="10">CCUG 53270</strain>
    </source>
</reference>
<gene>
    <name evidence="9" type="primary">nagZ</name>
    <name evidence="9" type="ORF">ACFQ4B_15220</name>
</gene>
<comment type="catalytic activity">
    <reaction evidence="1">
        <text>Hydrolysis of terminal non-reducing N-acetyl-D-hexosamine residues in N-acetyl-beta-D-hexosaminides.</text>
        <dbReference type="EC" id="3.2.1.52"/>
    </reaction>
</comment>
<evidence type="ECO:0000256" key="4">
    <source>
        <dbReference type="ARBA" id="ARBA00022801"/>
    </source>
</evidence>
<evidence type="ECO:0000259" key="8">
    <source>
        <dbReference type="Pfam" id="PF00933"/>
    </source>
</evidence>
<evidence type="ECO:0000256" key="3">
    <source>
        <dbReference type="ARBA" id="ARBA00012663"/>
    </source>
</evidence>
<feature type="domain" description="Glycoside hydrolase family 3 N-terminal" evidence="8">
    <location>
        <begin position="59"/>
        <end position="381"/>
    </location>
</feature>
<dbReference type="NCBIfam" id="NF003740">
    <property type="entry name" value="PRK05337.1"/>
    <property type="match status" value="1"/>
</dbReference>
<feature type="region of interest" description="Disordered" evidence="6">
    <location>
        <begin position="28"/>
        <end position="50"/>
    </location>
</feature>
<feature type="region of interest" description="Disordered" evidence="6">
    <location>
        <begin position="390"/>
        <end position="414"/>
    </location>
</feature>
<dbReference type="SUPFAM" id="SSF51445">
    <property type="entry name" value="(Trans)glycosidases"/>
    <property type="match status" value="1"/>
</dbReference>
<keyword evidence="7" id="KW-0732">Signal</keyword>
<dbReference type="InterPro" id="IPR001764">
    <property type="entry name" value="Glyco_hydro_3_N"/>
</dbReference>
<evidence type="ECO:0000256" key="1">
    <source>
        <dbReference type="ARBA" id="ARBA00001231"/>
    </source>
</evidence>
<dbReference type="PANTHER" id="PTHR30480">
    <property type="entry name" value="BETA-HEXOSAMINIDASE-RELATED"/>
    <property type="match status" value="1"/>
</dbReference>
<comment type="similarity">
    <text evidence="2">Belongs to the glycosyl hydrolase 3 family.</text>
</comment>
<organism evidence="9 10">
    <name type="scientific">Paenibacillus vulneris</name>
    <dbReference type="NCBI Taxonomy" id="1133364"/>
    <lineage>
        <taxon>Bacteria</taxon>
        <taxon>Bacillati</taxon>
        <taxon>Bacillota</taxon>
        <taxon>Bacilli</taxon>
        <taxon>Bacillales</taxon>
        <taxon>Paenibacillaceae</taxon>
        <taxon>Paenibacillus</taxon>
    </lineage>
</organism>
<proteinExistence type="inferred from homology"/>
<dbReference type="PRINTS" id="PR00133">
    <property type="entry name" value="GLHYDRLASE3"/>
</dbReference>
<dbReference type="PANTHER" id="PTHR30480:SF13">
    <property type="entry name" value="BETA-HEXOSAMINIDASE"/>
    <property type="match status" value="1"/>
</dbReference>
<dbReference type="Proteomes" id="UP001597180">
    <property type="component" value="Unassembled WGS sequence"/>
</dbReference>
<dbReference type="GO" id="GO:0004563">
    <property type="term" value="F:beta-N-acetylhexosaminidase activity"/>
    <property type="evidence" value="ECO:0007669"/>
    <property type="project" value="UniProtKB-EC"/>
</dbReference>
<dbReference type="Pfam" id="PF00933">
    <property type="entry name" value="Glyco_hydro_3"/>
    <property type="match status" value="1"/>
</dbReference>
<evidence type="ECO:0000313" key="9">
    <source>
        <dbReference type="EMBL" id="MFD1221470.1"/>
    </source>
</evidence>
<sequence>MKGSLLHRMLNCTLAFGLIIVSGCTTAPRQGSTETAPPAVSPKPTAAPDPIQDLVNSMTLEEKLGQMVLFGVEGTVLDDTTRNHITKDHVGGFIFFGPNIKDSHQAWSLFQSMQKENASAKLPLLLGVDQEGGRVSRLPKELPAFPASQAVGAAQDPDYAYKVGSTLAHALGAFGLNIDFAPVLDVNSNLNNPVIGDRSFGSTAEAVNRMAIPEMKGIQSGGVIPVVKHFPGHGDTSVDSHKELPIVQHDLQRLRTVEFAPFAEAIRQGADAVMVAHLLVTKLDPKLPASLSPVIIQQYLRGELGFNGVVITDDMTMEAIGSTMPIDKAAVQAVQAGADIVLVGHEPAKERAVLNALLQAAREGALKQETIDASVYRIAKLKTKAKLTKESVPEPNIEKLSSDMKSALKREAKK</sequence>
<dbReference type="Gene3D" id="3.20.20.300">
    <property type="entry name" value="Glycoside hydrolase, family 3, N-terminal domain"/>
    <property type="match status" value="1"/>
</dbReference>
<keyword evidence="10" id="KW-1185">Reference proteome</keyword>
<dbReference type="EC" id="3.2.1.52" evidence="3"/>
<comment type="caution">
    <text evidence="9">The sequence shown here is derived from an EMBL/GenBank/DDBJ whole genome shotgun (WGS) entry which is preliminary data.</text>
</comment>
<evidence type="ECO:0000256" key="5">
    <source>
        <dbReference type="ARBA" id="ARBA00023295"/>
    </source>
</evidence>
<evidence type="ECO:0000256" key="2">
    <source>
        <dbReference type="ARBA" id="ARBA00005336"/>
    </source>
</evidence>
<evidence type="ECO:0000256" key="6">
    <source>
        <dbReference type="SAM" id="MobiDB-lite"/>
    </source>
</evidence>
<keyword evidence="5 9" id="KW-0326">Glycosidase</keyword>
<name>A0ABW3UPD9_9BACL</name>
<evidence type="ECO:0000313" key="10">
    <source>
        <dbReference type="Proteomes" id="UP001597180"/>
    </source>
</evidence>
<dbReference type="InterPro" id="IPR050226">
    <property type="entry name" value="NagZ_Beta-hexosaminidase"/>
</dbReference>
<dbReference type="InterPro" id="IPR036962">
    <property type="entry name" value="Glyco_hydro_3_N_sf"/>
</dbReference>
<dbReference type="PROSITE" id="PS51257">
    <property type="entry name" value="PROKAR_LIPOPROTEIN"/>
    <property type="match status" value="1"/>
</dbReference>
<protein>
    <recommendedName>
        <fullName evidence="3">beta-N-acetylhexosaminidase</fullName>
        <ecNumber evidence="3">3.2.1.52</ecNumber>
    </recommendedName>
</protein>